<dbReference type="Proteomes" id="UP000243217">
    <property type="component" value="Unassembled WGS sequence"/>
</dbReference>
<sequence length="65" mass="7702">MVCFHRCKCDLVTNKWALVPVLCTLGCEEIQEDFIVLGYCEEFQFRQVVERLLNRIFQHQNPNLA</sequence>
<protein>
    <submittedName>
        <fullName evidence="1">Uncharacterized protein</fullName>
    </submittedName>
</protein>
<gene>
    <name evidence="1" type="ORF">THRCLA_20640</name>
</gene>
<name>A0A1W0A578_9STRA</name>
<organism evidence="1 2">
    <name type="scientific">Thraustotheca clavata</name>
    <dbReference type="NCBI Taxonomy" id="74557"/>
    <lineage>
        <taxon>Eukaryota</taxon>
        <taxon>Sar</taxon>
        <taxon>Stramenopiles</taxon>
        <taxon>Oomycota</taxon>
        <taxon>Saprolegniomycetes</taxon>
        <taxon>Saprolegniales</taxon>
        <taxon>Achlyaceae</taxon>
        <taxon>Thraustotheca</taxon>
    </lineage>
</organism>
<dbReference type="EMBL" id="JNBS01000465">
    <property type="protein sequence ID" value="OQS05369.1"/>
    <property type="molecule type" value="Genomic_DNA"/>
</dbReference>
<dbReference type="AlphaFoldDB" id="A0A1W0A578"/>
<comment type="caution">
    <text evidence="1">The sequence shown here is derived from an EMBL/GenBank/DDBJ whole genome shotgun (WGS) entry which is preliminary data.</text>
</comment>
<reference evidence="1 2" key="1">
    <citation type="journal article" date="2014" name="Genome Biol. Evol.">
        <title>The secreted proteins of Achlya hypogyna and Thraustotheca clavata identify the ancestral oomycete secretome and reveal gene acquisitions by horizontal gene transfer.</title>
        <authorList>
            <person name="Misner I."/>
            <person name="Blouin N."/>
            <person name="Leonard G."/>
            <person name="Richards T.A."/>
            <person name="Lane C.E."/>
        </authorList>
    </citation>
    <scope>NUCLEOTIDE SEQUENCE [LARGE SCALE GENOMIC DNA]</scope>
    <source>
        <strain evidence="1 2">ATCC 34112</strain>
    </source>
</reference>
<evidence type="ECO:0000313" key="1">
    <source>
        <dbReference type="EMBL" id="OQS05369.1"/>
    </source>
</evidence>
<evidence type="ECO:0000313" key="2">
    <source>
        <dbReference type="Proteomes" id="UP000243217"/>
    </source>
</evidence>
<keyword evidence="2" id="KW-1185">Reference proteome</keyword>
<proteinExistence type="predicted"/>
<accession>A0A1W0A578</accession>